<dbReference type="PANTHER" id="PTHR16502">
    <property type="entry name" value="KERATINOCYTE-ASSOCIATED TRANSMEMBRANE PROTEIN 2"/>
    <property type="match status" value="1"/>
</dbReference>
<dbReference type="Proteomes" id="UP000242457">
    <property type="component" value="Unassembled WGS sequence"/>
</dbReference>
<feature type="transmembrane region" description="Helical" evidence="2">
    <location>
        <begin position="422"/>
        <end position="440"/>
    </location>
</feature>
<dbReference type="InterPro" id="IPR037645">
    <property type="entry name" value="KCT2"/>
</dbReference>
<dbReference type="EMBL" id="KZ288360">
    <property type="protein sequence ID" value="PBC27023.1"/>
    <property type="molecule type" value="Genomic_DNA"/>
</dbReference>
<accession>A0A2A3E5I5</accession>
<feature type="region of interest" description="Disordered" evidence="1">
    <location>
        <begin position="378"/>
        <end position="408"/>
    </location>
</feature>
<evidence type="ECO:0000256" key="2">
    <source>
        <dbReference type="SAM" id="Phobius"/>
    </source>
</evidence>
<dbReference type="PANTHER" id="PTHR16502:SF0">
    <property type="entry name" value="KERATINOCYTE-ASSOCIATED TRANSMEMBRANE PROTEIN 2"/>
    <property type="match status" value="1"/>
</dbReference>
<keyword evidence="4" id="KW-1185">Reference proteome</keyword>
<reference evidence="3 4" key="1">
    <citation type="submission" date="2014-07" db="EMBL/GenBank/DDBJ databases">
        <title>Genomic and transcriptomic analysis on Apis cerana provide comprehensive insights into honey bee biology.</title>
        <authorList>
            <person name="Diao Q."/>
            <person name="Sun L."/>
            <person name="Zheng H."/>
            <person name="Zheng H."/>
            <person name="Xu S."/>
            <person name="Wang S."/>
            <person name="Zeng Z."/>
            <person name="Hu F."/>
            <person name="Su S."/>
            <person name="Wu J."/>
        </authorList>
    </citation>
    <scope>NUCLEOTIDE SEQUENCE [LARGE SCALE GENOMIC DNA]</scope>
    <source>
        <tissue evidence="3">Pupae without intestine</tissue>
    </source>
</reference>
<organism evidence="3 4">
    <name type="scientific">Apis cerana cerana</name>
    <name type="common">Oriental honeybee</name>
    <dbReference type="NCBI Taxonomy" id="94128"/>
    <lineage>
        <taxon>Eukaryota</taxon>
        <taxon>Metazoa</taxon>
        <taxon>Ecdysozoa</taxon>
        <taxon>Arthropoda</taxon>
        <taxon>Hexapoda</taxon>
        <taxon>Insecta</taxon>
        <taxon>Pterygota</taxon>
        <taxon>Neoptera</taxon>
        <taxon>Endopterygota</taxon>
        <taxon>Hymenoptera</taxon>
        <taxon>Apocrita</taxon>
        <taxon>Aculeata</taxon>
        <taxon>Apoidea</taxon>
        <taxon>Anthophila</taxon>
        <taxon>Apidae</taxon>
        <taxon>Apis</taxon>
    </lineage>
</organism>
<feature type="compositionally biased region" description="Basic and acidic residues" evidence="1">
    <location>
        <begin position="304"/>
        <end position="332"/>
    </location>
</feature>
<feature type="region of interest" description="Disordered" evidence="1">
    <location>
        <begin position="285"/>
        <end position="332"/>
    </location>
</feature>
<keyword evidence="2" id="KW-1133">Transmembrane helix</keyword>
<keyword evidence="2" id="KW-0812">Transmembrane</keyword>
<keyword evidence="2" id="KW-0472">Membrane</keyword>
<sequence>MIEVLKCHMSESSFGRGELCHREKLFLLATVNNVSNVLSTQSIIDVIKNDSELCKMPTILYENNITADCHNVTYPDGEYVIAQYDMIYSNIRNFLCLIFYDTLYKVCQVKLQNQLNYTTFYSNIQQYFPKENENDQTNFCKNIKDIKFAYKKLDPLLSHVRFNNSHVCNGACFNLSGKFVPLCAILSWSKSIDKIQDVGKKSENKIDKKPSIDIKQNFPALNETSNETKGDIDNKYKTTSNVKNIGLEQESQTEFVEFTTTTSDFEKTNLNLNTKELSATGHIFENSEPMLHKKPDNNDNNNDAELKNDKNDKDINLKTLSKNDEDLKKNENNRINTISNGIEKNMNNINDDYKTSTISDNTEDHENFASIKQNEKLSDDINDGSDQSDAADQDQGIPEPSEQKDISIPQYHPIRTDEESHFLTYLTALSLIFVVAYFVYQHKQKIIAIIVEGRRSRNSRARRRPSTANYRKLDCTLEEAVTSQCNANVTHVIY</sequence>
<evidence type="ECO:0000313" key="3">
    <source>
        <dbReference type="EMBL" id="PBC27023.1"/>
    </source>
</evidence>
<evidence type="ECO:0000256" key="1">
    <source>
        <dbReference type="SAM" id="MobiDB-lite"/>
    </source>
</evidence>
<protein>
    <submittedName>
        <fullName evidence="3">Trans-Golgi network integral membrane protein TGN38</fullName>
    </submittedName>
</protein>
<gene>
    <name evidence="3" type="ORF">APICC_00987</name>
</gene>
<proteinExistence type="predicted"/>
<feature type="compositionally biased region" description="Low complexity" evidence="1">
    <location>
        <begin position="384"/>
        <end position="396"/>
    </location>
</feature>
<evidence type="ECO:0000313" key="4">
    <source>
        <dbReference type="Proteomes" id="UP000242457"/>
    </source>
</evidence>
<dbReference type="AlphaFoldDB" id="A0A2A3E5I5"/>
<dbReference type="OrthoDB" id="5846619at2759"/>
<dbReference type="STRING" id="94128.A0A2A3E5I5"/>
<name>A0A2A3E5I5_APICC</name>